<organism evidence="1 2">
    <name type="scientific">Moheibacter stercoris</name>
    <dbReference type="NCBI Taxonomy" id="1628251"/>
    <lineage>
        <taxon>Bacteria</taxon>
        <taxon>Pseudomonadati</taxon>
        <taxon>Bacteroidota</taxon>
        <taxon>Flavobacteriia</taxon>
        <taxon>Flavobacteriales</taxon>
        <taxon>Weeksellaceae</taxon>
        <taxon>Moheibacter</taxon>
    </lineage>
</organism>
<dbReference type="EMBL" id="JBEPMO010000001">
    <property type="protein sequence ID" value="MET3730503.1"/>
    <property type="molecule type" value="Genomic_DNA"/>
</dbReference>
<dbReference type="PROSITE" id="PS51257">
    <property type="entry name" value="PROKAR_LIPOPROTEIN"/>
    <property type="match status" value="1"/>
</dbReference>
<reference evidence="1 2" key="1">
    <citation type="submission" date="2024-06" db="EMBL/GenBank/DDBJ databases">
        <title>Genomic Encyclopedia of Type Strains, Phase IV (KMG-IV): sequencing the most valuable type-strain genomes for metagenomic binning, comparative biology and taxonomic classification.</title>
        <authorList>
            <person name="Goeker M."/>
        </authorList>
    </citation>
    <scope>NUCLEOTIDE SEQUENCE [LARGE SCALE GENOMIC DNA]</scope>
    <source>
        <strain evidence="1 2">DSM 29388</strain>
    </source>
</reference>
<evidence type="ECO:0008006" key="3">
    <source>
        <dbReference type="Google" id="ProtNLM"/>
    </source>
</evidence>
<gene>
    <name evidence="1" type="ORF">ABID46_000055</name>
</gene>
<name>A0ABV2LST9_9FLAO</name>
<dbReference type="Proteomes" id="UP001549146">
    <property type="component" value="Unassembled WGS sequence"/>
</dbReference>
<evidence type="ECO:0000313" key="1">
    <source>
        <dbReference type="EMBL" id="MET3730503.1"/>
    </source>
</evidence>
<evidence type="ECO:0000313" key="2">
    <source>
        <dbReference type="Proteomes" id="UP001549146"/>
    </source>
</evidence>
<dbReference type="RefSeq" id="WP_354505465.1">
    <property type="nucleotide sequence ID" value="NZ_JBEPMO010000001.1"/>
</dbReference>
<protein>
    <recommendedName>
        <fullName evidence="3">Lipoprotein</fullName>
    </recommendedName>
</protein>
<proteinExistence type="predicted"/>
<accession>A0ABV2LST9</accession>
<comment type="caution">
    <text evidence="1">The sequence shown here is derived from an EMBL/GenBank/DDBJ whole genome shotgun (WGS) entry which is preliminary data.</text>
</comment>
<keyword evidence="2" id="KW-1185">Reference proteome</keyword>
<sequence>MKNFFLYTLILATFFTSCRGNSNTYTDNFQHELTSVTSENEMKDVYREIKFDRKKSDYSENSEVKSLDLLYGKTLLKFRFLEDKTFLAIDHENKEMINWSIIQFNSTYDIDLPTAEKSIHFLSNGDSDFNGYFLFPAPTEEFPSFYLYHFDGKKMTFKGFYASTKMNSSEFSYHESTQKLMQNDSGKDIPLEFISNELDLPEFSEDDLKKIQASTTKKPSFQLKDLIATNQFLVKEFDVNKDGVSDKILSHLPYQGDELYVFFGAKNSNEFDLALQAKNFSEDGGNQVSSINPTTNGFEIITNFPDRGQYQVIYSIEYQKSRFILTKITSESYSQQKKETERCTQNLKVDLAGSEKSIANEIQKSSPNCVTTKN</sequence>